<dbReference type="SMART" id="SM00066">
    <property type="entry name" value="GAL4"/>
    <property type="match status" value="1"/>
</dbReference>
<keyword evidence="2" id="KW-0539">Nucleus</keyword>
<evidence type="ECO:0000313" key="5">
    <source>
        <dbReference type="EMBL" id="CAI6096071.1"/>
    </source>
</evidence>
<dbReference type="GO" id="GO:0000976">
    <property type="term" value="F:transcription cis-regulatory region binding"/>
    <property type="evidence" value="ECO:0007669"/>
    <property type="project" value="TreeGrafter"/>
</dbReference>
<dbReference type="Pfam" id="PF00172">
    <property type="entry name" value="Zn_clus"/>
    <property type="match status" value="1"/>
</dbReference>
<dbReference type="GO" id="GO:0045944">
    <property type="term" value="P:positive regulation of transcription by RNA polymerase II"/>
    <property type="evidence" value="ECO:0007669"/>
    <property type="project" value="TreeGrafter"/>
</dbReference>
<feature type="region of interest" description="Disordered" evidence="3">
    <location>
        <begin position="142"/>
        <end position="161"/>
    </location>
</feature>
<dbReference type="GO" id="GO:0005634">
    <property type="term" value="C:nucleus"/>
    <property type="evidence" value="ECO:0007669"/>
    <property type="project" value="UniProtKB-SubCell"/>
</dbReference>
<comment type="caution">
    <text evidence="5">The sequence shown here is derived from an EMBL/GenBank/DDBJ whole genome shotgun (WGS) entry which is preliminary data.</text>
</comment>
<name>A0AA35MFD0_9HYPO</name>
<evidence type="ECO:0000256" key="3">
    <source>
        <dbReference type="SAM" id="MobiDB-lite"/>
    </source>
</evidence>
<evidence type="ECO:0000313" key="6">
    <source>
        <dbReference type="Proteomes" id="UP001160390"/>
    </source>
</evidence>
<dbReference type="GO" id="GO:0008270">
    <property type="term" value="F:zinc ion binding"/>
    <property type="evidence" value="ECO:0007669"/>
    <property type="project" value="InterPro"/>
</dbReference>
<evidence type="ECO:0000256" key="1">
    <source>
        <dbReference type="ARBA" id="ARBA00004123"/>
    </source>
</evidence>
<dbReference type="PANTHER" id="PTHR37534:SF7">
    <property type="entry name" value="TRANSCRIPTIONAL ACTIVATOR PROTEIN UGA3"/>
    <property type="match status" value="1"/>
</dbReference>
<dbReference type="Pfam" id="PF11951">
    <property type="entry name" value="Fungal_trans_2"/>
    <property type="match status" value="2"/>
</dbReference>
<feature type="domain" description="Zn(2)-C6 fungal-type" evidence="4">
    <location>
        <begin position="14"/>
        <end position="43"/>
    </location>
</feature>
<gene>
    <name evidence="5" type="ORF">CCHLO57077_00010461</name>
</gene>
<evidence type="ECO:0000259" key="4">
    <source>
        <dbReference type="PROSITE" id="PS50048"/>
    </source>
</evidence>
<dbReference type="PANTHER" id="PTHR37534">
    <property type="entry name" value="TRANSCRIPTIONAL ACTIVATOR PROTEIN UGA3"/>
    <property type="match status" value="1"/>
</dbReference>
<dbReference type="EMBL" id="CABFNP030001281">
    <property type="protein sequence ID" value="CAI6096071.1"/>
    <property type="molecule type" value="Genomic_DNA"/>
</dbReference>
<sequence>MVRRKRPYVPKVKGCYECSQRRINCDQTRPGCLKCASRGIDCSGFGVKFRFREGLSRGVKTIKWQMEQAKSPRIHDVPILPQANSPTCDSSTCSEGSPTNGEEFVAGLGNTASDALQDSIFNFDMPCGLFDDIAGAVVPPTLDGVPDAEAGSEEPGDQSLQLWPSIDKTSSWKDFLLDYFSMKIAPEMVVIDDDHNGWRHAILPMAQSNEIVMNAVMAAAAYHLAGSIGNETVSQALIDPSQLYESAIQGLQQRQQLTNQDFETQQAVILSIVVLLTAVMVNGCTDFPIMFQMLVSALDAIGGEATFAELGGEVAEFSIRQIRKMRVYAAPLLSPDTGLLEILCRAEESYDCLEYYKRLYPQHADVFGVIGSIRQQAYNIYLDRALKSCNSLDIDPDKEFAEAEGSVEVEGDDEPLIEYFTQTLEAFPKDAPGEHCLVWPCYIVGSASRNPRHQAILEGYLERQYYRNGFANLLRAKEMLRYIWDRGADRDDWTALLPESRVFVM</sequence>
<dbReference type="SUPFAM" id="SSF57701">
    <property type="entry name" value="Zn2/Cys6 DNA-binding domain"/>
    <property type="match status" value="1"/>
</dbReference>
<dbReference type="PROSITE" id="PS50048">
    <property type="entry name" value="ZN2_CY6_FUNGAL_2"/>
    <property type="match status" value="1"/>
</dbReference>
<dbReference type="InterPro" id="IPR021858">
    <property type="entry name" value="Fun_TF"/>
</dbReference>
<dbReference type="Gene3D" id="4.10.240.10">
    <property type="entry name" value="Zn(2)-C6 fungal-type DNA-binding domain"/>
    <property type="match status" value="1"/>
</dbReference>
<dbReference type="AlphaFoldDB" id="A0AA35MFD0"/>
<dbReference type="InterPro" id="IPR036864">
    <property type="entry name" value="Zn2-C6_fun-type_DNA-bd_sf"/>
</dbReference>
<comment type="subcellular location">
    <subcellularLocation>
        <location evidence="1">Nucleus</location>
    </subcellularLocation>
</comment>
<dbReference type="GO" id="GO:0000981">
    <property type="term" value="F:DNA-binding transcription factor activity, RNA polymerase II-specific"/>
    <property type="evidence" value="ECO:0007669"/>
    <property type="project" value="InterPro"/>
</dbReference>
<protein>
    <recommendedName>
        <fullName evidence="4">Zn(2)-C6 fungal-type domain-containing protein</fullName>
    </recommendedName>
</protein>
<accession>A0AA35MFD0</accession>
<keyword evidence="6" id="KW-1185">Reference proteome</keyword>
<dbReference type="PROSITE" id="PS00463">
    <property type="entry name" value="ZN2_CY6_FUNGAL_1"/>
    <property type="match status" value="1"/>
</dbReference>
<dbReference type="Proteomes" id="UP001160390">
    <property type="component" value="Unassembled WGS sequence"/>
</dbReference>
<dbReference type="InterPro" id="IPR001138">
    <property type="entry name" value="Zn2Cys6_DnaBD"/>
</dbReference>
<organism evidence="5 6">
    <name type="scientific">Clonostachys chloroleuca</name>
    <dbReference type="NCBI Taxonomy" id="1926264"/>
    <lineage>
        <taxon>Eukaryota</taxon>
        <taxon>Fungi</taxon>
        <taxon>Dikarya</taxon>
        <taxon>Ascomycota</taxon>
        <taxon>Pezizomycotina</taxon>
        <taxon>Sordariomycetes</taxon>
        <taxon>Hypocreomycetidae</taxon>
        <taxon>Hypocreales</taxon>
        <taxon>Bionectriaceae</taxon>
        <taxon>Clonostachys</taxon>
    </lineage>
</organism>
<proteinExistence type="predicted"/>
<evidence type="ECO:0000256" key="2">
    <source>
        <dbReference type="ARBA" id="ARBA00023242"/>
    </source>
</evidence>
<reference evidence="5" key="1">
    <citation type="submission" date="2023-01" db="EMBL/GenBank/DDBJ databases">
        <authorList>
            <person name="Piombo E."/>
        </authorList>
    </citation>
    <scope>NUCLEOTIDE SEQUENCE</scope>
</reference>